<dbReference type="KEGG" id="lab:LA76x_4277"/>
<dbReference type="AlphaFoldDB" id="A0A0S2DX23"/>
<reference evidence="1 2" key="1">
    <citation type="journal article" date="2015" name="BMC Genomics">
        <title>Comparative genomics and metabolic profiling of the genus Lysobacter.</title>
        <authorList>
            <person name="de Bruijn I."/>
            <person name="Cheng X."/>
            <person name="de Jager V."/>
            <person name="Exposito R.G."/>
            <person name="Watrous J."/>
            <person name="Patel N."/>
            <person name="Postma J."/>
            <person name="Dorrestein P.C."/>
            <person name="Kobayashi D."/>
            <person name="Raaijmakers J.M."/>
        </authorList>
    </citation>
    <scope>NUCLEOTIDE SEQUENCE [LARGE SCALE GENOMIC DNA]</scope>
    <source>
        <strain evidence="1 2">76</strain>
    </source>
</reference>
<name>A0A0S2DX23_LYSAN</name>
<dbReference type="STRING" id="84531.LA76x_4277"/>
<dbReference type="EMBL" id="CP011129">
    <property type="protein sequence ID" value="ALN82388.1"/>
    <property type="molecule type" value="Genomic_DNA"/>
</dbReference>
<dbReference type="PATRIC" id="fig|84531.7.peg.2170"/>
<dbReference type="KEGG" id="laq:GLA29479_2211"/>
<keyword evidence="2" id="KW-1185">Reference proteome</keyword>
<dbReference type="eggNOG" id="ENOG5032X2H">
    <property type="taxonomic scope" value="Bacteria"/>
</dbReference>
<gene>
    <name evidence="1" type="ORF">LA76x_4277</name>
</gene>
<evidence type="ECO:0000313" key="2">
    <source>
        <dbReference type="Proteomes" id="UP000060787"/>
    </source>
</evidence>
<evidence type="ECO:0000313" key="1">
    <source>
        <dbReference type="EMBL" id="ALN82388.1"/>
    </source>
</evidence>
<dbReference type="Proteomes" id="UP000060787">
    <property type="component" value="Chromosome"/>
</dbReference>
<dbReference type="OrthoDB" id="6023559at2"/>
<evidence type="ECO:0008006" key="3">
    <source>
        <dbReference type="Google" id="ProtNLM"/>
    </source>
</evidence>
<sequence>MIDDTARGMISVWMGTTTQSPQAFERYLDGMEASGSGCPAHRDFGCDFLDADFFIAYATAGHRPVPVETLVLEVGTHTPQTERAILARCHELGVVEGNALYFYDHCSFHEEQPGRFYNELRFIGSFANPRQAR</sequence>
<dbReference type="RefSeq" id="WP_057919136.1">
    <property type="nucleotide sequence ID" value="NZ_CP011129.1"/>
</dbReference>
<proteinExistence type="predicted"/>
<accession>A0A0S2DX23</accession>
<organism evidence="1 2">
    <name type="scientific">Lysobacter antibioticus</name>
    <dbReference type="NCBI Taxonomy" id="84531"/>
    <lineage>
        <taxon>Bacteria</taxon>
        <taxon>Pseudomonadati</taxon>
        <taxon>Pseudomonadota</taxon>
        <taxon>Gammaproteobacteria</taxon>
        <taxon>Lysobacterales</taxon>
        <taxon>Lysobacteraceae</taxon>
        <taxon>Lysobacter</taxon>
    </lineage>
</organism>
<protein>
    <recommendedName>
        <fullName evidence="3">Immunity protein 22</fullName>
    </recommendedName>
</protein>